<keyword evidence="9" id="KW-0812">Transmembrane</keyword>
<dbReference type="InterPro" id="IPR001841">
    <property type="entry name" value="Znf_RING"/>
</dbReference>
<dbReference type="PANTHER" id="PTHR22937">
    <property type="entry name" value="E3 UBIQUITIN-PROTEIN LIGASE RNF165"/>
    <property type="match status" value="1"/>
</dbReference>
<evidence type="ECO:0000256" key="3">
    <source>
        <dbReference type="ARBA" id="ARBA00022679"/>
    </source>
</evidence>
<dbReference type="PROSITE" id="PS50089">
    <property type="entry name" value="ZF_RING_2"/>
    <property type="match status" value="1"/>
</dbReference>
<evidence type="ECO:0000256" key="5">
    <source>
        <dbReference type="ARBA" id="ARBA00022771"/>
    </source>
</evidence>
<dbReference type="PANTHER" id="PTHR22937:SF65">
    <property type="entry name" value="E3 UBIQUITIN-PROTEIN LIGASE ARK2C"/>
    <property type="match status" value="1"/>
</dbReference>
<comment type="caution">
    <text evidence="11">The sequence shown here is derived from an EMBL/GenBank/DDBJ whole genome shotgun (WGS) entry which is preliminary data.</text>
</comment>
<protein>
    <recommendedName>
        <fullName evidence="2">RING-type E3 ubiquitin transferase</fullName>
        <ecNumber evidence="2">2.3.2.27</ecNumber>
    </recommendedName>
</protein>
<evidence type="ECO:0000256" key="1">
    <source>
        <dbReference type="ARBA" id="ARBA00000900"/>
    </source>
</evidence>
<evidence type="ECO:0000256" key="6">
    <source>
        <dbReference type="ARBA" id="ARBA00022786"/>
    </source>
</evidence>
<evidence type="ECO:0000313" key="12">
    <source>
        <dbReference type="Proteomes" id="UP001295684"/>
    </source>
</evidence>
<evidence type="ECO:0000256" key="9">
    <source>
        <dbReference type="SAM" id="Phobius"/>
    </source>
</evidence>
<keyword evidence="4" id="KW-0479">Metal-binding</keyword>
<dbReference type="SUPFAM" id="SSF57850">
    <property type="entry name" value="RING/U-box"/>
    <property type="match status" value="1"/>
</dbReference>
<name>A0AAD1XTS0_EUPCR</name>
<keyword evidence="6" id="KW-0833">Ubl conjugation pathway</keyword>
<feature type="transmembrane region" description="Helical" evidence="9">
    <location>
        <begin position="101"/>
        <end position="129"/>
    </location>
</feature>
<evidence type="ECO:0000259" key="10">
    <source>
        <dbReference type="PROSITE" id="PS50089"/>
    </source>
</evidence>
<comment type="catalytic activity">
    <reaction evidence="1">
        <text>S-ubiquitinyl-[E2 ubiquitin-conjugating enzyme]-L-cysteine + [acceptor protein]-L-lysine = [E2 ubiquitin-conjugating enzyme]-L-cysteine + N(6)-ubiquitinyl-[acceptor protein]-L-lysine.</text>
        <dbReference type="EC" id="2.3.2.27"/>
    </reaction>
</comment>
<keyword evidence="9" id="KW-1133">Transmembrane helix</keyword>
<evidence type="ECO:0000313" key="11">
    <source>
        <dbReference type="EMBL" id="CAI2378729.1"/>
    </source>
</evidence>
<evidence type="ECO:0000256" key="2">
    <source>
        <dbReference type="ARBA" id="ARBA00012483"/>
    </source>
</evidence>
<dbReference type="SMART" id="SM00184">
    <property type="entry name" value="RING"/>
    <property type="match status" value="1"/>
</dbReference>
<dbReference type="Gene3D" id="3.30.40.10">
    <property type="entry name" value="Zinc/RING finger domain, C3HC4 (zinc finger)"/>
    <property type="match status" value="1"/>
</dbReference>
<sequence length="224" mass="26394">MLVYTIGLVIIQNFNTNESPCIRRNLKFVVVFLCYLVIFKIPLNLLRILDLVSFKEECGLNLIFRLISKVFLTGWFVYFFIKYFDLGEDDSIENCYSMYPFMFYGVYVYIQAITLIFVVLAFLVLFCIFARTPNRLNANARNGNQLLNRITRSVLGTRIDHNRLKCLICLEEFQQEDGIVTVKCSHQHIFHQNCALEWILRKNQCPLCKEDVLFNNLQCTQHEE</sequence>
<feature type="domain" description="RING-type" evidence="10">
    <location>
        <begin position="166"/>
        <end position="209"/>
    </location>
</feature>
<dbReference type="GO" id="GO:0008270">
    <property type="term" value="F:zinc ion binding"/>
    <property type="evidence" value="ECO:0007669"/>
    <property type="project" value="UniProtKB-KW"/>
</dbReference>
<feature type="transmembrane region" description="Helical" evidence="9">
    <location>
        <begin position="58"/>
        <end position="81"/>
    </location>
</feature>
<keyword evidence="5 8" id="KW-0863">Zinc-finger</keyword>
<gene>
    <name evidence="11" type="ORF">ECRASSUSDP1_LOCUS20129</name>
</gene>
<dbReference type="GO" id="GO:0061630">
    <property type="term" value="F:ubiquitin protein ligase activity"/>
    <property type="evidence" value="ECO:0007669"/>
    <property type="project" value="UniProtKB-EC"/>
</dbReference>
<dbReference type="AlphaFoldDB" id="A0AAD1XTS0"/>
<dbReference type="EMBL" id="CAMPGE010020490">
    <property type="protein sequence ID" value="CAI2378729.1"/>
    <property type="molecule type" value="Genomic_DNA"/>
</dbReference>
<proteinExistence type="predicted"/>
<dbReference type="EC" id="2.3.2.27" evidence="2"/>
<evidence type="ECO:0000256" key="8">
    <source>
        <dbReference type="PROSITE-ProRule" id="PRU00175"/>
    </source>
</evidence>
<keyword evidence="9" id="KW-0472">Membrane</keyword>
<keyword evidence="3" id="KW-0808">Transferase</keyword>
<organism evidence="11 12">
    <name type="scientific">Euplotes crassus</name>
    <dbReference type="NCBI Taxonomy" id="5936"/>
    <lineage>
        <taxon>Eukaryota</taxon>
        <taxon>Sar</taxon>
        <taxon>Alveolata</taxon>
        <taxon>Ciliophora</taxon>
        <taxon>Intramacronucleata</taxon>
        <taxon>Spirotrichea</taxon>
        <taxon>Hypotrichia</taxon>
        <taxon>Euplotida</taxon>
        <taxon>Euplotidae</taxon>
        <taxon>Moneuplotes</taxon>
    </lineage>
</organism>
<dbReference type="InterPro" id="IPR045191">
    <property type="entry name" value="MBR1/2-like"/>
</dbReference>
<dbReference type="InterPro" id="IPR013083">
    <property type="entry name" value="Znf_RING/FYVE/PHD"/>
</dbReference>
<dbReference type="Pfam" id="PF13639">
    <property type="entry name" value="zf-RING_2"/>
    <property type="match status" value="1"/>
</dbReference>
<keyword evidence="12" id="KW-1185">Reference proteome</keyword>
<accession>A0AAD1XTS0</accession>
<feature type="transmembrane region" description="Helical" evidence="9">
    <location>
        <begin position="28"/>
        <end position="46"/>
    </location>
</feature>
<keyword evidence="7" id="KW-0862">Zinc</keyword>
<dbReference type="Proteomes" id="UP001295684">
    <property type="component" value="Unassembled WGS sequence"/>
</dbReference>
<evidence type="ECO:0000256" key="4">
    <source>
        <dbReference type="ARBA" id="ARBA00022723"/>
    </source>
</evidence>
<reference evidence="11" key="1">
    <citation type="submission" date="2023-07" db="EMBL/GenBank/DDBJ databases">
        <authorList>
            <consortium name="AG Swart"/>
            <person name="Singh M."/>
            <person name="Singh A."/>
            <person name="Seah K."/>
            <person name="Emmerich C."/>
        </authorList>
    </citation>
    <scope>NUCLEOTIDE SEQUENCE</scope>
    <source>
        <strain evidence="11">DP1</strain>
    </source>
</reference>
<evidence type="ECO:0000256" key="7">
    <source>
        <dbReference type="ARBA" id="ARBA00022833"/>
    </source>
</evidence>